<dbReference type="EMBL" id="MN740867">
    <property type="protein sequence ID" value="QHU15662.1"/>
    <property type="molecule type" value="Genomic_DNA"/>
</dbReference>
<sequence length="85" mass="9802">MHGSPTIRNTLKHFSLIKDALDPKSTRHSYTLAALYPIIVLIILLVKKPNFILVDDYTSSTPSISYQKLILWLIIFQIPLLYYVL</sequence>
<feature type="transmembrane region" description="Helical" evidence="1">
    <location>
        <begin position="28"/>
        <end position="46"/>
    </location>
</feature>
<keyword evidence="1" id="KW-0472">Membrane</keyword>
<evidence type="ECO:0000313" key="2">
    <source>
        <dbReference type="EMBL" id="QHU15662.1"/>
    </source>
</evidence>
<evidence type="ECO:0000256" key="1">
    <source>
        <dbReference type="SAM" id="Phobius"/>
    </source>
</evidence>
<dbReference type="AlphaFoldDB" id="A0A6C0KCB6"/>
<feature type="transmembrane region" description="Helical" evidence="1">
    <location>
        <begin position="66"/>
        <end position="84"/>
    </location>
</feature>
<reference evidence="2" key="1">
    <citation type="journal article" date="2020" name="Nature">
        <title>Giant virus diversity and host interactions through global metagenomics.</title>
        <authorList>
            <person name="Schulz F."/>
            <person name="Roux S."/>
            <person name="Paez-Espino D."/>
            <person name="Jungbluth S."/>
            <person name="Walsh D.A."/>
            <person name="Denef V.J."/>
            <person name="McMahon K.D."/>
            <person name="Konstantinidis K.T."/>
            <person name="Eloe-Fadrosh E.A."/>
            <person name="Kyrpides N.C."/>
            <person name="Woyke T."/>
        </authorList>
    </citation>
    <scope>NUCLEOTIDE SEQUENCE</scope>
    <source>
        <strain evidence="2">GVMAG-S-3300010158-109</strain>
    </source>
</reference>
<organism evidence="2">
    <name type="scientific">viral metagenome</name>
    <dbReference type="NCBI Taxonomy" id="1070528"/>
    <lineage>
        <taxon>unclassified sequences</taxon>
        <taxon>metagenomes</taxon>
        <taxon>organismal metagenomes</taxon>
    </lineage>
</organism>
<name>A0A6C0KCB6_9ZZZZ</name>
<proteinExistence type="predicted"/>
<accession>A0A6C0KCB6</accession>
<keyword evidence="1" id="KW-0812">Transmembrane</keyword>
<keyword evidence="1" id="KW-1133">Transmembrane helix</keyword>
<protein>
    <submittedName>
        <fullName evidence="2">Uncharacterized protein</fullName>
    </submittedName>
</protein>